<evidence type="ECO:0000313" key="4">
    <source>
        <dbReference type="Proteomes" id="UP000199229"/>
    </source>
</evidence>
<dbReference type="InterPro" id="IPR011146">
    <property type="entry name" value="HIT-like"/>
</dbReference>
<name>A0A1I2T750_9HYPH</name>
<keyword evidence="4" id="KW-1185">Reference proteome</keyword>
<reference evidence="4" key="1">
    <citation type="submission" date="2016-10" db="EMBL/GenBank/DDBJ databases">
        <authorList>
            <person name="Varghese N."/>
            <person name="Submissions S."/>
        </authorList>
    </citation>
    <scope>NUCLEOTIDE SEQUENCE [LARGE SCALE GENOMIC DNA]</scope>
    <source>
        <strain evidence="4">Gh-105</strain>
    </source>
</reference>
<dbReference type="STRING" id="582675.SAMN05192565_106117"/>
<dbReference type="PROSITE" id="PS51084">
    <property type="entry name" value="HIT_2"/>
    <property type="match status" value="1"/>
</dbReference>
<proteinExistence type="predicted"/>
<dbReference type="AlphaFoldDB" id="A0A1I2T750"/>
<feature type="domain" description="HIT" evidence="2">
    <location>
        <begin position="39"/>
        <end position="108"/>
    </location>
</feature>
<dbReference type="RefSeq" id="WP_091970333.1">
    <property type="nucleotide sequence ID" value="NZ_FOPM01000006.1"/>
</dbReference>
<organism evidence="3 4">
    <name type="scientific">Methylobacterium gossipiicola</name>
    <dbReference type="NCBI Taxonomy" id="582675"/>
    <lineage>
        <taxon>Bacteria</taxon>
        <taxon>Pseudomonadati</taxon>
        <taxon>Pseudomonadota</taxon>
        <taxon>Alphaproteobacteria</taxon>
        <taxon>Hyphomicrobiales</taxon>
        <taxon>Methylobacteriaceae</taxon>
        <taxon>Methylobacterium</taxon>
    </lineage>
</organism>
<evidence type="ECO:0000313" key="3">
    <source>
        <dbReference type="EMBL" id="SFG59909.1"/>
    </source>
</evidence>
<dbReference type="Gene3D" id="3.30.428.10">
    <property type="entry name" value="HIT-like"/>
    <property type="match status" value="1"/>
</dbReference>
<dbReference type="PIRSF" id="PIRSF000714">
    <property type="entry name" value="HIT"/>
    <property type="match status" value="1"/>
</dbReference>
<dbReference type="SUPFAM" id="SSF54197">
    <property type="entry name" value="HIT-like"/>
    <property type="match status" value="1"/>
</dbReference>
<dbReference type="OrthoDB" id="9799145at2"/>
<dbReference type="Proteomes" id="UP000199229">
    <property type="component" value="Unassembled WGS sequence"/>
</dbReference>
<evidence type="ECO:0000256" key="1">
    <source>
        <dbReference type="PROSITE-ProRule" id="PRU00464"/>
    </source>
</evidence>
<dbReference type="InterPro" id="IPR026026">
    <property type="entry name" value="HIT_Hint"/>
</dbReference>
<protein>
    <submittedName>
        <fullName evidence="3">Diadenosine tetraphosphate (Ap4A) hydrolase</fullName>
    </submittedName>
</protein>
<accession>A0A1I2T750</accession>
<dbReference type="InterPro" id="IPR036265">
    <property type="entry name" value="HIT-like_sf"/>
</dbReference>
<evidence type="ECO:0000259" key="2">
    <source>
        <dbReference type="PROSITE" id="PS51084"/>
    </source>
</evidence>
<comment type="caution">
    <text evidence="1">Lacks conserved residue(s) required for the propagation of feature annotation.</text>
</comment>
<dbReference type="EMBL" id="FOPM01000006">
    <property type="protein sequence ID" value="SFG59909.1"/>
    <property type="molecule type" value="Genomic_DNA"/>
</dbReference>
<gene>
    <name evidence="3" type="ORF">SAMN05192565_106117</name>
</gene>
<keyword evidence="3" id="KW-0378">Hydrolase</keyword>
<dbReference type="GO" id="GO:0016787">
    <property type="term" value="F:hydrolase activity"/>
    <property type="evidence" value="ECO:0007669"/>
    <property type="project" value="UniProtKB-KW"/>
</dbReference>
<sequence>MSTAPDFTLDPRLAADTVHVGDLALCRVLLMDDARFPWLILVPRREGLSEITDLTPEDAKILMDEMRLATGVMLALAKPDKVNVAALGNVVPQLHVHVIGRFLSDPAWPRPVWGVGEAKPYPHHARAQMVERIGALFAAA</sequence>
<dbReference type="Pfam" id="PF01230">
    <property type="entry name" value="HIT"/>
    <property type="match status" value="1"/>
</dbReference>